<comment type="caution">
    <text evidence="3">The sequence shown here is derived from an EMBL/GenBank/DDBJ whole genome shotgun (WGS) entry which is preliminary data.</text>
</comment>
<sequence>LVIGLVLGLLLLACVVILVVLYLRRFVGLQKKKQERISDNSRIDYVGNQDIAMPIGNIHRAPNIHVEMNRNNQYHGITGGLSSISESKNSDIDNASNESNTKQSKYTCQHNNKRNHVSNNASAVLDKTKETAFFPNSMSPVNNYLVLDPNETGFNRSEGPEKMNGSYELAQPIHHIDHSKDSRWNRKTSNDVYAHSMEGMYDSSNDNRHKESESNIYSRAVDNVYDSSCHTRKNGETEDNYDHFTGKKTDDDYDISQI</sequence>
<keyword evidence="2" id="KW-0812">Transmembrane</keyword>
<evidence type="ECO:0000256" key="2">
    <source>
        <dbReference type="SAM" id="Phobius"/>
    </source>
</evidence>
<feature type="non-terminal residue" evidence="3">
    <location>
        <position position="1"/>
    </location>
</feature>
<keyword evidence="2" id="KW-1133">Transmembrane helix</keyword>
<feature type="compositionally biased region" description="Basic and acidic residues" evidence="1">
    <location>
        <begin position="233"/>
        <end position="250"/>
    </location>
</feature>
<feature type="region of interest" description="Disordered" evidence="1">
    <location>
        <begin position="85"/>
        <end position="104"/>
    </location>
</feature>
<proteinExistence type="predicted"/>
<dbReference type="AlphaFoldDB" id="A0A8B6D508"/>
<gene>
    <name evidence="3" type="ORF">MGAL_10B046612</name>
</gene>
<dbReference type="EMBL" id="UYJE01002805">
    <property type="protein sequence ID" value="VDI13844.1"/>
    <property type="molecule type" value="Genomic_DNA"/>
</dbReference>
<evidence type="ECO:0000256" key="1">
    <source>
        <dbReference type="SAM" id="MobiDB-lite"/>
    </source>
</evidence>
<evidence type="ECO:0000313" key="4">
    <source>
        <dbReference type="Proteomes" id="UP000596742"/>
    </source>
</evidence>
<accession>A0A8B6D508</accession>
<dbReference type="OrthoDB" id="6134585at2759"/>
<feature type="region of interest" description="Disordered" evidence="1">
    <location>
        <begin position="228"/>
        <end position="258"/>
    </location>
</feature>
<dbReference type="Proteomes" id="UP000596742">
    <property type="component" value="Unassembled WGS sequence"/>
</dbReference>
<keyword evidence="4" id="KW-1185">Reference proteome</keyword>
<protein>
    <submittedName>
        <fullName evidence="3">Uncharacterized protein</fullName>
    </submittedName>
</protein>
<feature type="transmembrane region" description="Helical" evidence="2">
    <location>
        <begin position="6"/>
        <end position="23"/>
    </location>
</feature>
<evidence type="ECO:0000313" key="3">
    <source>
        <dbReference type="EMBL" id="VDI13844.1"/>
    </source>
</evidence>
<name>A0A8B6D508_MYTGA</name>
<reference evidence="3" key="1">
    <citation type="submission" date="2018-11" db="EMBL/GenBank/DDBJ databases">
        <authorList>
            <person name="Alioto T."/>
            <person name="Alioto T."/>
        </authorList>
    </citation>
    <scope>NUCLEOTIDE SEQUENCE</scope>
</reference>
<keyword evidence="2" id="KW-0472">Membrane</keyword>
<organism evidence="3 4">
    <name type="scientific">Mytilus galloprovincialis</name>
    <name type="common">Mediterranean mussel</name>
    <dbReference type="NCBI Taxonomy" id="29158"/>
    <lineage>
        <taxon>Eukaryota</taxon>
        <taxon>Metazoa</taxon>
        <taxon>Spiralia</taxon>
        <taxon>Lophotrochozoa</taxon>
        <taxon>Mollusca</taxon>
        <taxon>Bivalvia</taxon>
        <taxon>Autobranchia</taxon>
        <taxon>Pteriomorphia</taxon>
        <taxon>Mytilida</taxon>
        <taxon>Mytiloidea</taxon>
        <taxon>Mytilidae</taxon>
        <taxon>Mytilinae</taxon>
        <taxon>Mytilus</taxon>
    </lineage>
</organism>